<proteinExistence type="predicted"/>
<feature type="compositionally biased region" description="Low complexity" evidence="3">
    <location>
        <begin position="684"/>
        <end position="694"/>
    </location>
</feature>
<gene>
    <name evidence="6" type="ORF">QLX08_000294</name>
</gene>
<evidence type="ECO:0000259" key="5">
    <source>
        <dbReference type="PROSITE" id="PS50222"/>
    </source>
</evidence>
<feature type="region of interest" description="Disordered" evidence="3">
    <location>
        <begin position="963"/>
        <end position="1002"/>
    </location>
</feature>
<evidence type="ECO:0000313" key="7">
    <source>
        <dbReference type="Proteomes" id="UP001432146"/>
    </source>
</evidence>
<dbReference type="PANTHER" id="PTHR11216:SF176">
    <property type="entry name" value="EPIDERMAL GROWTH FACTOR RECEPTOR PATHWAY SUBSTRATE CLONE 15, ISOFORM A"/>
    <property type="match status" value="1"/>
</dbReference>
<dbReference type="EMBL" id="JAWNGG020000004">
    <property type="protein sequence ID" value="KAK9310281.1"/>
    <property type="molecule type" value="Genomic_DNA"/>
</dbReference>
<dbReference type="SMART" id="SM00054">
    <property type="entry name" value="EFh"/>
    <property type="match status" value="3"/>
</dbReference>
<protein>
    <recommendedName>
        <fullName evidence="8">Epidermal growth factor receptor substrate 15-like 1</fullName>
    </recommendedName>
</protein>
<dbReference type="InterPro" id="IPR000261">
    <property type="entry name" value="EH_dom"/>
</dbReference>
<dbReference type="AlphaFoldDB" id="A0AAW1AJW2"/>
<evidence type="ECO:0000313" key="6">
    <source>
        <dbReference type="EMBL" id="KAK9310281.1"/>
    </source>
</evidence>
<accession>A0AAW1AJW2</accession>
<dbReference type="InterPro" id="IPR018247">
    <property type="entry name" value="EF_Hand_1_Ca_BS"/>
</dbReference>
<feature type="coiled-coil region" evidence="2">
    <location>
        <begin position="379"/>
        <end position="532"/>
    </location>
</feature>
<dbReference type="GO" id="GO:0030132">
    <property type="term" value="C:clathrin coat of coated pit"/>
    <property type="evidence" value="ECO:0007669"/>
    <property type="project" value="TreeGrafter"/>
</dbReference>
<feature type="compositionally biased region" description="Low complexity" evidence="3">
    <location>
        <begin position="628"/>
        <end position="638"/>
    </location>
</feature>
<sequence length="1052" mass="116174">MAALPSPTQVAGSHTAIYEAYYNQVDPNGYGRIGAMEAARFLKKSQLGDDVLSKIWDMADPQSRGSLDKSGLFVALKLCALAQAGRDPSMSNLNIELPPPKMGDIPVIPQKNIVNTVPVITSVSNGDWSIKPSERAKYDQLFDSLQPSNGYIPGNKVKDVLMDSKLSLDILGKIWDLADMDKDGMLDRHEFVVAVHLVYKALEKYAIPSVLPPELMPPGKRKDSTTPVPKSPAPMSVITTVPPPIPPLPNVPSVKSMAGLDTIKWVVSSEDQIAADKLFLQADLDMDGYVSGIEIKDVFLQSGLPQTVLASIWSLCDTCQSGKLNKEQFALAMWLIKQKLRGVEIPATLSSDMIPPSMRKPSETVVENNNVSGYSNPELDMISKDIAELVKERQNMEQDIAQKEADIKIKNGEIKSLQSELDTLAATLKQLENQKGEAQKRLNDLKAQKTEVDKDLSEIEQKIREEQKKVDKLRQQAEEQESVLRAQEEELNFKRQELEGLKQEEQQLEQQQNKSRDQLNELTKNLQDTQLQICQAKAKITHLQEQQRQMSDAIALYDSALAAGDATLVPDTSLQFNPEIENLEYEKTTEEDKNKKNISFTNANGTTLDGFEQDPFAEAFNNASTPDPFGSAFSSPSTTGGGGGGTGGGGGGFTSDPFSAFDESNAVKQDPFDPFGDGKRTDTKITAATAATKDPFGDDPFANLHAPPRPESPSPALPPKKAKQPPPRPAPPRPTQGPTGPLRAAPAPPTPSPTPDPFANAFSAQQGIMDNNNSNNFNTSTGFADFSNFDSKCSYISSWAYPLLPQFYQCLPEPTLNRTAPPRPTSRTHTVSTVTPKLADFTEDPFRDYRYEDPFNIPDPFTDDAEDHNANKSETTAGNMDPFSYGTSSVLSRKNSFTKSFDTDFSNTFFLTKNKVEKDNAKFDADFVKAFSDDNRNIKTIDTDAFSNIKIKTTDIDEAFSTKTEKSARKHGQDLAHNRSKTSFNDKKSKSEMGRIWNGNNTPLSLSEEEQFVWASQQSLKTEEERRRRKQQEEAELALALELSKQEKSGKL</sequence>
<dbReference type="PROSITE" id="PS50222">
    <property type="entry name" value="EF_HAND_2"/>
    <property type="match status" value="2"/>
</dbReference>
<dbReference type="PANTHER" id="PTHR11216">
    <property type="entry name" value="EH DOMAIN"/>
    <property type="match status" value="1"/>
</dbReference>
<feature type="compositionally biased region" description="Gly residues" evidence="3">
    <location>
        <begin position="639"/>
        <end position="653"/>
    </location>
</feature>
<dbReference type="PROSITE" id="PS50330">
    <property type="entry name" value="UIM"/>
    <property type="match status" value="1"/>
</dbReference>
<feature type="region of interest" description="Disordered" evidence="3">
    <location>
        <begin position="623"/>
        <end position="761"/>
    </location>
</feature>
<evidence type="ECO:0008006" key="8">
    <source>
        <dbReference type="Google" id="ProtNLM"/>
    </source>
</evidence>
<name>A0AAW1AJW2_9HYME</name>
<feature type="compositionally biased region" description="Basic and acidic residues" evidence="3">
    <location>
        <begin position="984"/>
        <end position="993"/>
    </location>
</feature>
<keyword evidence="7" id="KW-1185">Reference proteome</keyword>
<dbReference type="Pfam" id="PF12763">
    <property type="entry name" value="EH"/>
    <property type="match status" value="3"/>
</dbReference>
<feature type="compositionally biased region" description="Pro residues" evidence="3">
    <location>
        <begin position="746"/>
        <end position="756"/>
    </location>
</feature>
<feature type="compositionally biased region" description="Low complexity" evidence="3">
    <location>
        <begin position="736"/>
        <end position="745"/>
    </location>
</feature>
<dbReference type="InterPro" id="IPR003903">
    <property type="entry name" value="UIM_dom"/>
</dbReference>
<feature type="domain" description="EH" evidence="4">
    <location>
        <begin position="14"/>
        <end position="104"/>
    </location>
</feature>
<evidence type="ECO:0000256" key="1">
    <source>
        <dbReference type="ARBA" id="ARBA00022837"/>
    </source>
</evidence>
<dbReference type="CDD" id="cd00052">
    <property type="entry name" value="EH"/>
    <property type="match status" value="3"/>
</dbReference>
<feature type="domain" description="EH" evidence="4">
    <location>
        <begin position="134"/>
        <end position="222"/>
    </location>
</feature>
<keyword evidence="2" id="KW-0175">Coiled coil</keyword>
<organism evidence="6 7">
    <name type="scientific">Tetragonisca angustula</name>
    <dbReference type="NCBI Taxonomy" id="166442"/>
    <lineage>
        <taxon>Eukaryota</taxon>
        <taxon>Metazoa</taxon>
        <taxon>Ecdysozoa</taxon>
        <taxon>Arthropoda</taxon>
        <taxon>Hexapoda</taxon>
        <taxon>Insecta</taxon>
        <taxon>Pterygota</taxon>
        <taxon>Neoptera</taxon>
        <taxon>Endopterygota</taxon>
        <taxon>Hymenoptera</taxon>
        <taxon>Apocrita</taxon>
        <taxon>Aculeata</taxon>
        <taxon>Apoidea</taxon>
        <taxon>Anthophila</taxon>
        <taxon>Apidae</taxon>
        <taxon>Tetragonisca</taxon>
    </lineage>
</organism>
<comment type="caution">
    <text evidence="6">The sequence shown here is derived from an EMBL/GenBank/DDBJ whole genome shotgun (WGS) entry which is preliminary data.</text>
</comment>
<dbReference type="Proteomes" id="UP001432146">
    <property type="component" value="Unassembled WGS sequence"/>
</dbReference>
<feature type="region of interest" description="Disordered" evidence="3">
    <location>
        <begin position="1015"/>
        <end position="1034"/>
    </location>
</feature>
<dbReference type="GO" id="GO:0006897">
    <property type="term" value="P:endocytosis"/>
    <property type="evidence" value="ECO:0007669"/>
    <property type="project" value="TreeGrafter"/>
</dbReference>
<dbReference type="FunFam" id="1.10.238.10:FF:000271">
    <property type="entry name" value="Epidermal growth factor receptor substrate 15 homolog"/>
    <property type="match status" value="1"/>
</dbReference>
<reference evidence="6 7" key="1">
    <citation type="submission" date="2024-05" db="EMBL/GenBank/DDBJ databases">
        <title>The nuclear and mitochondrial genome assemblies of Tetragonisca angustula (Apidae: Meliponini), a tiny yet remarkable pollinator in the Neotropics.</title>
        <authorList>
            <person name="Ferrari R."/>
            <person name="Ricardo P.C."/>
            <person name="Dias F.C."/>
            <person name="Araujo N.S."/>
            <person name="Soares D.O."/>
            <person name="Zhou Q.-S."/>
            <person name="Zhu C.-D."/>
            <person name="Coutinho L."/>
            <person name="Airas M.C."/>
            <person name="Batista T.M."/>
        </authorList>
    </citation>
    <scope>NUCLEOTIDE SEQUENCE [LARGE SCALE GENOMIC DNA]</scope>
    <source>
        <strain evidence="6">ASF017062</strain>
        <tissue evidence="6">Abdomen</tissue>
    </source>
</reference>
<dbReference type="SMART" id="SM00726">
    <property type="entry name" value="UIM"/>
    <property type="match status" value="2"/>
</dbReference>
<dbReference type="PROSITE" id="PS50031">
    <property type="entry name" value="EH"/>
    <property type="match status" value="3"/>
</dbReference>
<evidence type="ECO:0000259" key="4">
    <source>
        <dbReference type="PROSITE" id="PS50031"/>
    </source>
</evidence>
<dbReference type="GO" id="GO:0005509">
    <property type="term" value="F:calcium ion binding"/>
    <property type="evidence" value="ECO:0007669"/>
    <property type="project" value="InterPro"/>
</dbReference>
<dbReference type="GO" id="GO:0016197">
    <property type="term" value="P:endosomal transport"/>
    <property type="evidence" value="ECO:0007669"/>
    <property type="project" value="TreeGrafter"/>
</dbReference>
<dbReference type="GO" id="GO:0045296">
    <property type="term" value="F:cadherin binding"/>
    <property type="evidence" value="ECO:0007669"/>
    <property type="project" value="TreeGrafter"/>
</dbReference>
<feature type="domain" description="EH" evidence="4">
    <location>
        <begin position="271"/>
        <end position="360"/>
    </location>
</feature>
<dbReference type="InterPro" id="IPR011992">
    <property type="entry name" value="EF-hand-dom_pair"/>
</dbReference>
<dbReference type="SUPFAM" id="SSF57997">
    <property type="entry name" value="Tropomyosin"/>
    <property type="match status" value="1"/>
</dbReference>
<dbReference type="SMART" id="SM00027">
    <property type="entry name" value="EH"/>
    <property type="match status" value="3"/>
</dbReference>
<feature type="domain" description="EF-hand" evidence="5">
    <location>
        <begin position="270"/>
        <end position="305"/>
    </location>
</feature>
<dbReference type="Gene3D" id="1.10.238.10">
    <property type="entry name" value="EF-hand"/>
    <property type="match status" value="3"/>
</dbReference>
<feature type="compositionally biased region" description="Pro residues" evidence="3">
    <location>
        <begin position="707"/>
        <end position="735"/>
    </location>
</feature>
<feature type="domain" description="EF-hand" evidence="5">
    <location>
        <begin position="166"/>
        <end position="201"/>
    </location>
</feature>
<feature type="compositionally biased region" description="Basic and acidic residues" evidence="3">
    <location>
        <begin position="963"/>
        <end position="977"/>
    </location>
</feature>
<evidence type="ECO:0000256" key="2">
    <source>
        <dbReference type="SAM" id="Coils"/>
    </source>
</evidence>
<dbReference type="PROSITE" id="PS00018">
    <property type="entry name" value="EF_HAND_1"/>
    <property type="match status" value="2"/>
</dbReference>
<evidence type="ECO:0000256" key="3">
    <source>
        <dbReference type="SAM" id="MobiDB-lite"/>
    </source>
</evidence>
<keyword evidence="1" id="KW-0106">Calcium</keyword>
<dbReference type="InterPro" id="IPR002048">
    <property type="entry name" value="EF_hand_dom"/>
</dbReference>
<dbReference type="SUPFAM" id="SSF47473">
    <property type="entry name" value="EF-hand"/>
    <property type="match status" value="3"/>
</dbReference>